<comment type="caution">
    <text evidence="6">The sequence shown here is derived from an EMBL/GenBank/DDBJ whole genome shotgun (WGS) entry which is preliminary data.</text>
</comment>
<evidence type="ECO:0000256" key="2">
    <source>
        <dbReference type="PROSITE-ProRule" id="PRU00339"/>
    </source>
</evidence>
<dbReference type="SUPFAM" id="SSF48452">
    <property type="entry name" value="TPR-like"/>
    <property type="match status" value="2"/>
</dbReference>
<sequence>MNPLESGAGGQGTQPYLFDDIVVDPAAHTLVRGGIEQPIEPKTFAVLILLLQRRGELVGRDELLDLVWGHRHVTPGVLTRAIAQLRHALEDDSHHPRYIQTRHALGYSFIGELRASDPLPLADEPAAGSAAGPASPAAPLADVAPDARHDIVGSTEAAVIEPPASGSTRLDASALVDPPQAVRPAGAAPTHRRHPGKLRWWAGVAAVALGLAAAGWWMSDRAPPATRPAAASIAVMPFTNLSPDHRDDYFVDGLTEEMRDALAGVKGLKVAAPMSPGARDQVLDAKAWGQRLGVAAILEASVRRDGQQLRITAHLSDTATGFTLWSHTYDQELAGIFDTQTEIAREVVQALLGAMPAEDARLKKRLEPTSNEAAFDAYLQGLHLLHQAAKPEDADRAVERFSQALASDHDFAKAQAKICRSEIWQFENARNAAAFERAMEACRRAAQMDPTLADVNLAVGDLYRAHGDLDRALQYYRDSMSSPSTRALAHIGMAKVYVAQGKSAQAIREFGTALELSPGDASVYAQIGYQQYASGDIAHALESYRKVVALRPGNAEGWSILGALYLEAGDSAASEQALQRAIGIAPDAATLSNLGLIKYQAGDYAAAIDLRRRATELAPQDYLVWGNLGEALQADPRSAAAARAAYRKAADYAAQYLALKPNDAAGWASLGLYQAILGEASGARSMVRRSEALASDPGQVALLNAQTLAVLGDLPQARQRLSRARAAGIPDIQITSNLTFRRLGLLSSSPAKALPKPASTAPSARDGPPPGE</sequence>
<keyword evidence="7" id="KW-1185">Reference proteome</keyword>
<dbReference type="InterPro" id="IPR019734">
    <property type="entry name" value="TPR_rpt"/>
</dbReference>
<dbReference type="RefSeq" id="WP_404632065.1">
    <property type="nucleotide sequence ID" value="NZ_JADIKM010000002.1"/>
</dbReference>
<evidence type="ECO:0000256" key="1">
    <source>
        <dbReference type="ARBA" id="ARBA00023125"/>
    </source>
</evidence>
<dbReference type="SUPFAM" id="SSF46894">
    <property type="entry name" value="C-terminal effector domain of the bipartite response regulators"/>
    <property type="match status" value="1"/>
</dbReference>
<keyword evidence="1 3" id="KW-0238">DNA-binding</keyword>
<dbReference type="InterPro" id="IPR036388">
    <property type="entry name" value="WH-like_DNA-bd_sf"/>
</dbReference>
<proteinExistence type="predicted"/>
<evidence type="ECO:0000256" key="3">
    <source>
        <dbReference type="PROSITE-ProRule" id="PRU01091"/>
    </source>
</evidence>
<feature type="repeat" description="TPR" evidence="2">
    <location>
        <begin position="487"/>
        <end position="520"/>
    </location>
</feature>
<gene>
    <name evidence="6" type="ORF">ISP17_08485</name>
</gene>
<keyword evidence="2" id="KW-0802">TPR repeat</keyword>
<dbReference type="Pfam" id="PF13432">
    <property type="entry name" value="TPR_16"/>
    <property type="match status" value="2"/>
</dbReference>
<dbReference type="InterPro" id="IPR001867">
    <property type="entry name" value="OmpR/PhoB-type_DNA-bd"/>
</dbReference>
<feature type="repeat" description="TPR" evidence="2">
    <location>
        <begin position="453"/>
        <end position="486"/>
    </location>
</feature>
<feature type="domain" description="OmpR/PhoB-type" evidence="5">
    <location>
        <begin position="13"/>
        <end position="111"/>
    </location>
</feature>
<evidence type="ECO:0000259" key="5">
    <source>
        <dbReference type="PROSITE" id="PS51755"/>
    </source>
</evidence>
<dbReference type="Proteomes" id="UP001620460">
    <property type="component" value="Unassembled WGS sequence"/>
</dbReference>
<feature type="DNA-binding region" description="OmpR/PhoB-type" evidence="3">
    <location>
        <begin position="13"/>
        <end position="111"/>
    </location>
</feature>
<dbReference type="Gene3D" id="1.25.40.10">
    <property type="entry name" value="Tetratricopeptide repeat domain"/>
    <property type="match status" value="3"/>
</dbReference>
<name>A0ABW8JUR8_9GAMM</name>
<feature type="region of interest" description="Disordered" evidence="4">
    <location>
        <begin position="750"/>
        <end position="772"/>
    </location>
</feature>
<organism evidence="6 7">
    <name type="scientific">Dyella ginsengisoli</name>
    <dbReference type="NCBI Taxonomy" id="363848"/>
    <lineage>
        <taxon>Bacteria</taxon>
        <taxon>Pseudomonadati</taxon>
        <taxon>Pseudomonadota</taxon>
        <taxon>Gammaproteobacteria</taxon>
        <taxon>Lysobacterales</taxon>
        <taxon>Rhodanobacteraceae</taxon>
        <taxon>Dyella</taxon>
    </lineage>
</organism>
<dbReference type="Pfam" id="PF00486">
    <property type="entry name" value="Trans_reg_C"/>
    <property type="match status" value="1"/>
</dbReference>
<accession>A0ABW8JUR8</accession>
<evidence type="ECO:0000313" key="6">
    <source>
        <dbReference type="EMBL" id="MFK2904000.1"/>
    </source>
</evidence>
<dbReference type="InterPro" id="IPR016032">
    <property type="entry name" value="Sig_transdc_resp-reg_C-effctor"/>
</dbReference>
<feature type="repeat" description="TPR" evidence="2">
    <location>
        <begin position="521"/>
        <end position="554"/>
    </location>
</feature>
<dbReference type="EMBL" id="JADIKM010000002">
    <property type="protein sequence ID" value="MFK2904000.1"/>
    <property type="molecule type" value="Genomic_DNA"/>
</dbReference>
<evidence type="ECO:0000313" key="7">
    <source>
        <dbReference type="Proteomes" id="UP001620460"/>
    </source>
</evidence>
<dbReference type="SMART" id="SM00028">
    <property type="entry name" value="TPR"/>
    <property type="match status" value="6"/>
</dbReference>
<dbReference type="Gene3D" id="1.10.10.10">
    <property type="entry name" value="Winged helix-like DNA-binding domain superfamily/Winged helix DNA-binding domain"/>
    <property type="match status" value="1"/>
</dbReference>
<dbReference type="PROSITE" id="PS51755">
    <property type="entry name" value="OMPR_PHOB"/>
    <property type="match status" value="1"/>
</dbReference>
<dbReference type="InterPro" id="IPR011990">
    <property type="entry name" value="TPR-like_helical_dom_sf"/>
</dbReference>
<evidence type="ECO:0000256" key="4">
    <source>
        <dbReference type="SAM" id="MobiDB-lite"/>
    </source>
</evidence>
<feature type="region of interest" description="Disordered" evidence="4">
    <location>
        <begin position="121"/>
        <end position="140"/>
    </location>
</feature>
<dbReference type="SMART" id="SM00862">
    <property type="entry name" value="Trans_reg_C"/>
    <property type="match status" value="1"/>
</dbReference>
<protein>
    <submittedName>
        <fullName evidence="6">Winged helix-turn-helix domain-containing protein</fullName>
    </submittedName>
</protein>
<dbReference type="CDD" id="cd00383">
    <property type="entry name" value="trans_reg_C"/>
    <property type="match status" value="1"/>
</dbReference>
<feature type="repeat" description="TPR" evidence="2">
    <location>
        <begin position="588"/>
        <end position="621"/>
    </location>
</feature>
<dbReference type="Gene3D" id="3.40.50.10070">
    <property type="entry name" value="TolB, N-terminal domain"/>
    <property type="match status" value="1"/>
</dbReference>
<reference evidence="6 7" key="1">
    <citation type="submission" date="2020-10" db="EMBL/GenBank/DDBJ databases">
        <title>Phylogeny of dyella-like bacteria.</title>
        <authorList>
            <person name="Fu J."/>
        </authorList>
    </citation>
    <scope>NUCLEOTIDE SEQUENCE [LARGE SCALE GENOMIC DNA]</scope>
    <source>
        <strain evidence="6 7">Gsoil3046</strain>
    </source>
</reference>
<dbReference type="PANTHER" id="PTHR12558">
    <property type="entry name" value="CELL DIVISION CYCLE 16,23,27"/>
    <property type="match status" value="1"/>
</dbReference>
<dbReference type="PANTHER" id="PTHR12558:SF13">
    <property type="entry name" value="CELL DIVISION CYCLE PROTEIN 27 HOMOLOG"/>
    <property type="match status" value="1"/>
</dbReference>
<dbReference type="PROSITE" id="PS50005">
    <property type="entry name" value="TPR"/>
    <property type="match status" value="4"/>
</dbReference>